<accession>A0A172U0I2</accession>
<dbReference type="InterPro" id="IPR047046">
    <property type="entry name" value="YpjD/YvdC"/>
</dbReference>
<keyword evidence="3" id="KW-1185">Reference proteome</keyword>
<dbReference type="InterPro" id="IPR004518">
    <property type="entry name" value="MazG-like_dom"/>
</dbReference>
<dbReference type="KEGG" id="fla:SY85_20660"/>
<feature type="domain" description="NTP pyrophosphohydrolase MazG-like" evidence="1">
    <location>
        <begin position="23"/>
        <end position="100"/>
    </location>
</feature>
<organism evidence="2 3">
    <name type="scientific">Flavisolibacter tropicus</name>
    <dbReference type="NCBI Taxonomy" id="1492898"/>
    <lineage>
        <taxon>Bacteria</taxon>
        <taxon>Pseudomonadati</taxon>
        <taxon>Bacteroidota</taxon>
        <taxon>Chitinophagia</taxon>
        <taxon>Chitinophagales</taxon>
        <taxon>Chitinophagaceae</taxon>
        <taxon>Flavisolibacter</taxon>
    </lineage>
</organism>
<proteinExistence type="predicted"/>
<dbReference type="EMBL" id="CP011390">
    <property type="protein sequence ID" value="ANE52533.1"/>
    <property type="molecule type" value="Genomic_DNA"/>
</dbReference>
<dbReference type="SUPFAM" id="SSF101386">
    <property type="entry name" value="all-alpha NTP pyrophosphatases"/>
    <property type="match status" value="1"/>
</dbReference>
<dbReference type="PANTHER" id="PTHR42692">
    <property type="entry name" value="NUCLEOTIDE PYROPHOSPHOHYDROLASE"/>
    <property type="match status" value="1"/>
</dbReference>
<dbReference type="OrthoDB" id="9807397at2"/>
<name>A0A172U0I2_9BACT</name>
<dbReference type="PATRIC" id="fig|1492898.3.peg.4490"/>
<evidence type="ECO:0000313" key="3">
    <source>
        <dbReference type="Proteomes" id="UP000077177"/>
    </source>
</evidence>
<protein>
    <submittedName>
        <fullName evidence="2">Pyrophosphatase</fullName>
    </submittedName>
</protein>
<dbReference type="STRING" id="1492898.SY85_20660"/>
<dbReference type="InterPro" id="IPR012359">
    <property type="entry name" value="MazG-related_YpjD"/>
</dbReference>
<dbReference type="Proteomes" id="UP000077177">
    <property type="component" value="Chromosome"/>
</dbReference>
<reference evidence="3" key="1">
    <citation type="submission" date="2015-01" db="EMBL/GenBank/DDBJ databases">
        <title>Flavisolibacter sp./LCS9/ whole genome sequencing.</title>
        <authorList>
            <person name="Kim M.K."/>
            <person name="Srinivasan S."/>
            <person name="Lee J.-J."/>
        </authorList>
    </citation>
    <scope>NUCLEOTIDE SEQUENCE [LARGE SCALE GENOMIC DNA]</scope>
    <source>
        <strain evidence="3">LCS9</strain>
    </source>
</reference>
<evidence type="ECO:0000259" key="1">
    <source>
        <dbReference type="Pfam" id="PF03819"/>
    </source>
</evidence>
<reference evidence="2 3" key="2">
    <citation type="journal article" date="2016" name="Int. J. Syst. Evol. Microbiol.">
        <title>Flavisolibacter tropicus sp. nov., isolated from tropical soil.</title>
        <authorList>
            <person name="Lee J.J."/>
            <person name="Kang M.S."/>
            <person name="Kim G.S."/>
            <person name="Lee C.S."/>
            <person name="Lim S."/>
            <person name="Lee J."/>
            <person name="Roh S.H."/>
            <person name="Kang H."/>
            <person name="Ha J.M."/>
            <person name="Bae S."/>
            <person name="Jung H.Y."/>
            <person name="Kim M.K."/>
        </authorList>
    </citation>
    <scope>NUCLEOTIDE SEQUENCE [LARGE SCALE GENOMIC DNA]</scope>
    <source>
        <strain evidence="2 3">LCS9</strain>
    </source>
</reference>
<dbReference type="CDD" id="cd11531">
    <property type="entry name" value="NTP-PPase_BsYpjD"/>
    <property type="match status" value="1"/>
</dbReference>
<dbReference type="PANTHER" id="PTHR42692:SF1">
    <property type="entry name" value="NUCLEOTIDE PYROPHOSPHOHYDROLASE"/>
    <property type="match status" value="1"/>
</dbReference>
<dbReference type="RefSeq" id="WP_066407182.1">
    <property type="nucleotide sequence ID" value="NZ_CP011390.1"/>
</dbReference>
<dbReference type="PIRSF" id="PIRSF029904">
    <property type="entry name" value="UCP029904_pph"/>
    <property type="match status" value="1"/>
</dbReference>
<evidence type="ECO:0000313" key="2">
    <source>
        <dbReference type="EMBL" id="ANE52533.1"/>
    </source>
</evidence>
<sequence>MTIQEAQAQVDNWIKTTGVRYFNELTNMAILTEEVGEVARLMSRLYGEQSFKESDKGKELSDELADVMWVLICIANQTGVDLTAALQKNFEKKSIRDKDRHQQNEKL</sequence>
<dbReference type="AlphaFoldDB" id="A0A172U0I2"/>
<dbReference type="Pfam" id="PF03819">
    <property type="entry name" value="MazG"/>
    <property type="match status" value="1"/>
</dbReference>
<gene>
    <name evidence="2" type="ORF">SY85_20660</name>
</gene>
<dbReference type="Gene3D" id="1.10.287.1080">
    <property type="entry name" value="MazG-like"/>
    <property type="match status" value="1"/>
</dbReference>